<feature type="transmembrane region" description="Helical" evidence="1">
    <location>
        <begin position="71"/>
        <end position="87"/>
    </location>
</feature>
<proteinExistence type="predicted"/>
<feature type="transmembrane region" description="Helical" evidence="1">
    <location>
        <begin position="165"/>
        <end position="189"/>
    </location>
</feature>
<feature type="transmembrane region" description="Helical" evidence="1">
    <location>
        <begin position="18"/>
        <end position="39"/>
    </location>
</feature>
<gene>
    <name evidence="2" type="ordered locus">Dacet_0953</name>
</gene>
<dbReference type="eggNOG" id="ENOG50321KG">
    <property type="taxonomic scope" value="Bacteria"/>
</dbReference>
<dbReference type="PaxDb" id="522772-Dacet_0953"/>
<dbReference type="RefSeq" id="WP_013010262.1">
    <property type="nucleotide sequence ID" value="NC_013943.1"/>
</dbReference>
<dbReference type="STRING" id="522772.Dacet_0953"/>
<dbReference type="InParanoid" id="D4H685"/>
<keyword evidence="1" id="KW-0472">Membrane</keyword>
<keyword evidence="3" id="KW-1185">Reference proteome</keyword>
<evidence type="ECO:0000256" key="1">
    <source>
        <dbReference type="SAM" id="Phobius"/>
    </source>
</evidence>
<organism evidence="2 3">
    <name type="scientific">Denitrovibrio acetiphilus (strain DSM 12809 / NBRC 114555 / N2460)</name>
    <dbReference type="NCBI Taxonomy" id="522772"/>
    <lineage>
        <taxon>Bacteria</taxon>
        <taxon>Pseudomonadati</taxon>
        <taxon>Deferribacterota</taxon>
        <taxon>Deferribacteres</taxon>
        <taxon>Deferribacterales</taxon>
        <taxon>Geovibrionaceae</taxon>
        <taxon>Denitrovibrio</taxon>
    </lineage>
</organism>
<sequence length="204" mass="21694">MCANKSNYKKRGLTTKDFVVTGVFSSIYVVFNIAGGIIFAPNPVLTFYTPIGMALLCGPVFLLLSAKVPKYGAVTILGIIIGILWFATGMHWAFGTGAIVMGGLADIVLRLGRYKNSVFGIVGYMVFSLGPVGTYAVFFMDPAGWSKTMISYGTSASYVETMNTAAFSGLLPIIVIGTLTAALLSGLVGRKMLKRQFEKAGITA</sequence>
<keyword evidence="1" id="KW-0812">Transmembrane</keyword>
<feature type="transmembrane region" description="Helical" evidence="1">
    <location>
        <begin position="118"/>
        <end position="139"/>
    </location>
</feature>
<dbReference type="KEGG" id="dap:Dacet_0953"/>
<dbReference type="HOGENOM" id="CLU_093450_1_0_0"/>
<name>D4H685_DENA2</name>
<accession>D4H685</accession>
<reference evidence="2 3" key="1">
    <citation type="journal article" date="2010" name="Stand. Genomic Sci.">
        <title>Complete genome sequence of Denitrovibrio acetiphilus type strain (N2460).</title>
        <authorList>
            <person name="Kiss H."/>
            <person name="Lang E."/>
            <person name="Lapidus A."/>
            <person name="Copeland A."/>
            <person name="Nolan M."/>
            <person name="Glavina Del Rio T."/>
            <person name="Chen F."/>
            <person name="Lucas S."/>
            <person name="Tice H."/>
            <person name="Cheng J.F."/>
            <person name="Han C."/>
            <person name="Goodwin L."/>
            <person name="Pitluck S."/>
            <person name="Liolios K."/>
            <person name="Pati A."/>
            <person name="Ivanova N."/>
            <person name="Mavromatis K."/>
            <person name="Chen A."/>
            <person name="Palaniappan K."/>
            <person name="Land M."/>
            <person name="Hauser L."/>
            <person name="Chang Y.J."/>
            <person name="Jeffries C.D."/>
            <person name="Detter J.C."/>
            <person name="Brettin T."/>
            <person name="Spring S."/>
            <person name="Rohde M."/>
            <person name="Goker M."/>
            <person name="Woyke T."/>
            <person name="Bristow J."/>
            <person name="Eisen J.A."/>
            <person name="Markowitz V."/>
            <person name="Hugenholtz P."/>
            <person name="Kyrpides N.C."/>
            <person name="Klenk H.P."/>
        </authorList>
    </citation>
    <scope>NUCLEOTIDE SEQUENCE [LARGE SCALE GENOMIC DNA]</scope>
    <source>
        <strain evidence="3">DSM 12809 / NBRC 114555 / N2460</strain>
    </source>
</reference>
<dbReference type="Proteomes" id="UP000002012">
    <property type="component" value="Chromosome"/>
</dbReference>
<evidence type="ECO:0000313" key="3">
    <source>
        <dbReference type="Proteomes" id="UP000002012"/>
    </source>
</evidence>
<feature type="transmembrane region" description="Helical" evidence="1">
    <location>
        <begin position="93"/>
        <end position="111"/>
    </location>
</feature>
<feature type="transmembrane region" description="Helical" evidence="1">
    <location>
        <begin position="45"/>
        <end position="64"/>
    </location>
</feature>
<dbReference type="EMBL" id="CP001968">
    <property type="protein sequence ID" value="ADD67731.1"/>
    <property type="molecule type" value="Genomic_DNA"/>
</dbReference>
<dbReference type="NCBIfam" id="TIGR02185">
    <property type="entry name" value="Trep_Strep"/>
    <property type="match status" value="1"/>
</dbReference>
<protein>
    <recommendedName>
        <fullName evidence="4">Trep_Strep domain-containing protein</fullName>
    </recommendedName>
</protein>
<dbReference type="InterPro" id="IPR011733">
    <property type="entry name" value="CHP02185_IM"/>
</dbReference>
<dbReference type="AlphaFoldDB" id="D4H685"/>
<dbReference type="OrthoDB" id="9781459at2"/>
<dbReference type="Pfam" id="PF09605">
    <property type="entry name" value="Trep_Strep"/>
    <property type="match status" value="1"/>
</dbReference>
<evidence type="ECO:0000313" key="2">
    <source>
        <dbReference type="EMBL" id="ADD67731.1"/>
    </source>
</evidence>
<evidence type="ECO:0008006" key="4">
    <source>
        <dbReference type="Google" id="ProtNLM"/>
    </source>
</evidence>
<keyword evidence="1" id="KW-1133">Transmembrane helix</keyword>